<dbReference type="RefSeq" id="WP_267678487.1">
    <property type="nucleotide sequence ID" value="NZ_CP113088.1"/>
</dbReference>
<dbReference type="AlphaFoldDB" id="A0A9E8MZQ9"/>
<organism evidence="3 4">
    <name type="scientific">Lacinutrix neustonica</name>
    <dbReference type="NCBI Taxonomy" id="2980107"/>
    <lineage>
        <taxon>Bacteria</taxon>
        <taxon>Pseudomonadati</taxon>
        <taxon>Bacteroidota</taxon>
        <taxon>Flavobacteriia</taxon>
        <taxon>Flavobacteriales</taxon>
        <taxon>Flavobacteriaceae</taxon>
        <taxon>Lacinutrix</taxon>
    </lineage>
</organism>
<evidence type="ECO:0000259" key="2">
    <source>
        <dbReference type="Pfam" id="PF07766"/>
    </source>
</evidence>
<dbReference type="Proteomes" id="UP001164705">
    <property type="component" value="Chromosome"/>
</dbReference>
<dbReference type="GO" id="GO:0043022">
    <property type="term" value="F:ribosome binding"/>
    <property type="evidence" value="ECO:0007669"/>
    <property type="project" value="InterPro"/>
</dbReference>
<evidence type="ECO:0000256" key="1">
    <source>
        <dbReference type="SAM" id="Phobius"/>
    </source>
</evidence>
<dbReference type="InterPro" id="IPR033122">
    <property type="entry name" value="LETM1-like_RBD"/>
</dbReference>
<name>A0A9E8MZQ9_9FLAO</name>
<dbReference type="Pfam" id="PF07766">
    <property type="entry name" value="LETM1_RBD"/>
    <property type="match status" value="1"/>
</dbReference>
<keyword evidence="1" id="KW-0812">Transmembrane</keyword>
<keyword evidence="1" id="KW-1133">Transmembrane helix</keyword>
<dbReference type="EMBL" id="CP113088">
    <property type="protein sequence ID" value="WAC03849.1"/>
    <property type="molecule type" value="Genomic_DNA"/>
</dbReference>
<gene>
    <name evidence="3" type="ORF">N7U66_06410</name>
</gene>
<sequence length="266" mass="30755">MLTKNFNKATTSTLLFVDVLAFKRYLNTPNHVNTYAASIETMVVNINYDALSFKNKKLISDKGILKKIKESVAFIKTNRKDFNLFYRRAIETDFSFEEKKYFLDVACLTVWEDLFTSDYEYNFIRSIGTDMNLSEDNISDSLKHMAHFYAENKKLFHLLKPSDPLSNFYFNSSQLASKLIKRNSKRIIKELTQSKELMILLTQATTRELTKKEQTKVQLHLLDIFKTIPSLAIFILPGGAILLPIVIKLIPNLLPSAFDDNKIDKE</sequence>
<feature type="domain" description="Letm1 RBD" evidence="2">
    <location>
        <begin position="209"/>
        <end position="263"/>
    </location>
</feature>
<feature type="transmembrane region" description="Helical" evidence="1">
    <location>
        <begin position="228"/>
        <end position="247"/>
    </location>
</feature>
<dbReference type="NCBIfam" id="NF040639">
    <property type="entry name" value="LETM1_rel_film"/>
    <property type="match status" value="1"/>
</dbReference>
<evidence type="ECO:0000313" key="3">
    <source>
        <dbReference type="EMBL" id="WAC03849.1"/>
    </source>
</evidence>
<keyword evidence="1" id="KW-0472">Membrane</keyword>
<reference evidence="3" key="1">
    <citation type="submission" date="2022-11" db="EMBL/GenBank/DDBJ databases">
        <title>Lacinutrix neustonica HL-RS19T sp. nov., isolated from the surface microlayer sample of brackish Lake Shihwa.</title>
        <authorList>
            <person name="Choi J.Y."/>
            <person name="Hwang C.Y."/>
        </authorList>
    </citation>
    <scope>NUCLEOTIDE SEQUENCE</scope>
    <source>
        <strain evidence="3">HL-RS19</strain>
    </source>
</reference>
<keyword evidence="4" id="KW-1185">Reference proteome</keyword>
<evidence type="ECO:0000313" key="4">
    <source>
        <dbReference type="Proteomes" id="UP001164705"/>
    </source>
</evidence>
<proteinExistence type="predicted"/>
<protein>
    <submittedName>
        <fullName evidence="3">LETM1-related biofilm-associated protein</fullName>
    </submittedName>
</protein>
<dbReference type="KEGG" id="lnu:N7U66_06410"/>
<accession>A0A9E8MZQ9</accession>